<dbReference type="AlphaFoldDB" id="A0A7W1WUP9"/>
<organism evidence="1 2">
    <name type="scientific">Paenactinomyces guangxiensis</name>
    <dbReference type="NCBI Taxonomy" id="1490290"/>
    <lineage>
        <taxon>Bacteria</taxon>
        <taxon>Bacillati</taxon>
        <taxon>Bacillota</taxon>
        <taxon>Bacilli</taxon>
        <taxon>Bacillales</taxon>
        <taxon>Thermoactinomycetaceae</taxon>
        <taxon>Paenactinomyces</taxon>
    </lineage>
</organism>
<proteinExistence type="predicted"/>
<reference evidence="1 2" key="1">
    <citation type="submission" date="2020-07" db="EMBL/GenBank/DDBJ databases">
        <authorList>
            <person name="Feng H."/>
        </authorList>
    </citation>
    <scope>NUCLEOTIDE SEQUENCE [LARGE SCALE GENOMIC DNA]</scope>
    <source>
        <strain evidence="2">s-10</strain>
    </source>
</reference>
<sequence length="49" mass="5278">MSSPTPGSLLHDLPQHTYTFASGTVESYVGTTVTGNTKEFGDLWQPSSF</sequence>
<name>A0A7W1WUP9_9BACL</name>
<evidence type="ECO:0000313" key="1">
    <source>
        <dbReference type="EMBL" id="MBA4496394.1"/>
    </source>
</evidence>
<keyword evidence="2" id="KW-1185">Reference proteome</keyword>
<dbReference type="EMBL" id="JACEIQ010000032">
    <property type="protein sequence ID" value="MBA4496394.1"/>
    <property type="molecule type" value="Genomic_DNA"/>
</dbReference>
<protein>
    <submittedName>
        <fullName evidence="1">Uncharacterized protein</fullName>
    </submittedName>
</protein>
<accession>A0A7W1WUP9</accession>
<dbReference type="RefSeq" id="WP_181754772.1">
    <property type="nucleotide sequence ID" value="NZ_JACEIQ010000032.1"/>
</dbReference>
<comment type="caution">
    <text evidence="1">The sequence shown here is derived from an EMBL/GenBank/DDBJ whole genome shotgun (WGS) entry which is preliminary data.</text>
</comment>
<gene>
    <name evidence="1" type="ORF">H1191_19200</name>
</gene>
<dbReference type="Proteomes" id="UP000535491">
    <property type="component" value="Unassembled WGS sequence"/>
</dbReference>
<evidence type="ECO:0000313" key="2">
    <source>
        <dbReference type="Proteomes" id="UP000535491"/>
    </source>
</evidence>